<evidence type="ECO:0000313" key="4">
    <source>
        <dbReference type="Proteomes" id="UP001154329"/>
    </source>
</evidence>
<evidence type="ECO:0000313" key="3">
    <source>
        <dbReference type="EMBL" id="CAH1733330.1"/>
    </source>
</evidence>
<dbReference type="SMART" id="SM00292">
    <property type="entry name" value="BRCT"/>
    <property type="match status" value="1"/>
</dbReference>
<sequence>MSLLNKSQRKSSQKKRKHNDDESFDHNLELSIDASFRTQSYLEEPRGHIDLFGEIIPPNACSSKTEPKNKSVKKTAVPKKRKLFHEDSLIDTPVIKPKRIFIPTPRMLRVMSSVMAESRKELYELMNRNSSNVSITSTDSLNVSGIQHLPESPITPIRNQPKINHAINDDDKKFQVLKGVVAFVDYKIDNEPNRCPFIASKLIDLGAKVEKTFNRKVTHVMFCDGYRSTYNKAVERNIPLVSARWMEYSRLAKKIQDPADYPPVGMEKYTKTPSKVVKISNRKSYLKFLDPSNIERDQKLKATCDSLMKKFNLVEKSVTTTTTTTTT</sequence>
<dbReference type="SUPFAM" id="SSF52113">
    <property type="entry name" value="BRCT domain"/>
    <property type="match status" value="1"/>
</dbReference>
<proteinExistence type="predicted"/>
<dbReference type="EMBL" id="OU899036">
    <property type="protein sequence ID" value="CAH1733330.1"/>
    <property type="molecule type" value="Genomic_DNA"/>
</dbReference>
<feature type="region of interest" description="Disordered" evidence="1">
    <location>
        <begin position="1"/>
        <end position="24"/>
    </location>
</feature>
<dbReference type="GO" id="GO:0000278">
    <property type="term" value="P:mitotic cell cycle"/>
    <property type="evidence" value="ECO:0007669"/>
    <property type="project" value="TreeGrafter"/>
</dbReference>
<accession>A0A9P0JCR0</accession>
<dbReference type="InterPro" id="IPR001357">
    <property type="entry name" value="BRCT_dom"/>
</dbReference>
<reference evidence="3" key="2">
    <citation type="submission" date="2022-10" db="EMBL/GenBank/DDBJ databases">
        <authorList>
            <consortium name="ENA_rothamsted_submissions"/>
            <consortium name="culmorum"/>
            <person name="King R."/>
        </authorList>
    </citation>
    <scope>NUCLEOTIDE SEQUENCE</scope>
</reference>
<evidence type="ECO:0000259" key="2">
    <source>
        <dbReference type="PROSITE" id="PS50172"/>
    </source>
</evidence>
<feature type="compositionally biased region" description="Basic residues" evidence="1">
    <location>
        <begin position="7"/>
        <end position="17"/>
    </location>
</feature>
<feature type="domain" description="BRCT" evidence="2">
    <location>
        <begin position="172"/>
        <end position="263"/>
    </location>
</feature>
<dbReference type="PROSITE" id="PS50172">
    <property type="entry name" value="BRCT"/>
    <property type="match status" value="1"/>
</dbReference>
<evidence type="ECO:0000256" key="1">
    <source>
        <dbReference type="SAM" id="MobiDB-lite"/>
    </source>
</evidence>
<dbReference type="CDD" id="cd17716">
    <property type="entry name" value="BRCT_microcephalin_rpt1"/>
    <property type="match status" value="1"/>
</dbReference>
<dbReference type="Proteomes" id="UP001154329">
    <property type="component" value="Chromosome 3"/>
</dbReference>
<protein>
    <recommendedName>
        <fullName evidence="2">BRCT domain-containing protein</fullName>
    </recommendedName>
</protein>
<keyword evidence="4" id="KW-1185">Reference proteome</keyword>
<dbReference type="Pfam" id="PF12738">
    <property type="entry name" value="PTCB-BRCT"/>
    <property type="match status" value="1"/>
</dbReference>
<gene>
    <name evidence="3" type="ORF">APHIGO_LOCUS9660</name>
</gene>
<name>A0A9P0JCR0_APHGO</name>
<reference evidence="3" key="1">
    <citation type="submission" date="2022-02" db="EMBL/GenBank/DDBJ databases">
        <authorList>
            <person name="King R."/>
        </authorList>
    </citation>
    <scope>NUCLEOTIDE SEQUENCE</scope>
</reference>
<dbReference type="InterPro" id="IPR036420">
    <property type="entry name" value="BRCT_dom_sf"/>
</dbReference>
<organism evidence="3 4">
    <name type="scientific">Aphis gossypii</name>
    <name type="common">Cotton aphid</name>
    <dbReference type="NCBI Taxonomy" id="80765"/>
    <lineage>
        <taxon>Eukaryota</taxon>
        <taxon>Metazoa</taxon>
        <taxon>Ecdysozoa</taxon>
        <taxon>Arthropoda</taxon>
        <taxon>Hexapoda</taxon>
        <taxon>Insecta</taxon>
        <taxon>Pterygota</taxon>
        <taxon>Neoptera</taxon>
        <taxon>Paraneoptera</taxon>
        <taxon>Hemiptera</taxon>
        <taxon>Sternorrhyncha</taxon>
        <taxon>Aphidomorpha</taxon>
        <taxon>Aphidoidea</taxon>
        <taxon>Aphididae</taxon>
        <taxon>Aphidini</taxon>
        <taxon>Aphis</taxon>
        <taxon>Aphis</taxon>
    </lineage>
</organism>
<dbReference type="AlphaFoldDB" id="A0A9P0JCR0"/>
<dbReference type="PANTHER" id="PTHR14625">
    <property type="entry name" value="MICROCEPHALIN"/>
    <property type="match status" value="1"/>
</dbReference>
<dbReference type="PANTHER" id="PTHR14625:SF3">
    <property type="entry name" value="MICROCEPHALIN"/>
    <property type="match status" value="1"/>
</dbReference>
<dbReference type="Gene3D" id="3.40.50.10190">
    <property type="entry name" value="BRCT domain"/>
    <property type="match status" value="1"/>
</dbReference>
<dbReference type="InterPro" id="IPR022047">
    <property type="entry name" value="Microcephalin-like"/>
</dbReference>